<dbReference type="SMART" id="SM00066">
    <property type="entry name" value="GAL4"/>
    <property type="match status" value="1"/>
</dbReference>
<evidence type="ECO:0000313" key="7">
    <source>
        <dbReference type="EMBL" id="KIW57447.1"/>
    </source>
</evidence>
<dbReference type="Proteomes" id="UP000054342">
    <property type="component" value="Unassembled WGS sequence"/>
</dbReference>
<proteinExistence type="predicted"/>
<feature type="region of interest" description="Disordered" evidence="5">
    <location>
        <begin position="66"/>
        <end position="92"/>
    </location>
</feature>
<dbReference type="CDD" id="cd00067">
    <property type="entry name" value="GAL4"/>
    <property type="match status" value="1"/>
</dbReference>
<dbReference type="RefSeq" id="XP_013318031.1">
    <property type="nucleotide sequence ID" value="XM_013462577.1"/>
</dbReference>
<evidence type="ECO:0000259" key="6">
    <source>
        <dbReference type="PROSITE" id="PS50048"/>
    </source>
</evidence>
<dbReference type="GO" id="GO:0008270">
    <property type="term" value="F:zinc ion binding"/>
    <property type="evidence" value="ECO:0007669"/>
    <property type="project" value="InterPro"/>
</dbReference>
<name>A0A0D2D547_9EURO</name>
<feature type="region of interest" description="Disordered" evidence="5">
    <location>
        <begin position="1"/>
        <end position="23"/>
    </location>
</feature>
<accession>A0A0D2D547</accession>
<reference evidence="7 8" key="1">
    <citation type="submission" date="2015-01" db="EMBL/GenBank/DDBJ databases">
        <title>The Genome Sequence of Exophiala xenobiotica CBS118157.</title>
        <authorList>
            <consortium name="The Broad Institute Genomics Platform"/>
            <person name="Cuomo C."/>
            <person name="de Hoog S."/>
            <person name="Gorbushina A."/>
            <person name="Stielow B."/>
            <person name="Teixiera M."/>
            <person name="Abouelleil A."/>
            <person name="Chapman S.B."/>
            <person name="Priest M."/>
            <person name="Young S.K."/>
            <person name="Wortman J."/>
            <person name="Nusbaum C."/>
            <person name="Birren B."/>
        </authorList>
    </citation>
    <scope>NUCLEOTIDE SEQUENCE [LARGE SCALE GENOMIC DNA]</scope>
    <source>
        <strain evidence="7 8">CBS 118157</strain>
    </source>
</reference>
<organism evidence="7 8">
    <name type="scientific">Exophiala xenobiotica</name>
    <dbReference type="NCBI Taxonomy" id="348802"/>
    <lineage>
        <taxon>Eukaryota</taxon>
        <taxon>Fungi</taxon>
        <taxon>Dikarya</taxon>
        <taxon>Ascomycota</taxon>
        <taxon>Pezizomycotina</taxon>
        <taxon>Eurotiomycetes</taxon>
        <taxon>Chaetothyriomycetidae</taxon>
        <taxon>Chaetothyriales</taxon>
        <taxon>Herpotrichiellaceae</taxon>
        <taxon>Exophiala</taxon>
    </lineage>
</organism>
<feature type="compositionally biased region" description="Polar residues" evidence="5">
    <location>
        <begin position="66"/>
        <end position="76"/>
    </location>
</feature>
<dbReference type="PROSITE" id="PS50048">
    <property type="entry name" value="ZN2_CY6_FUNGAL_2"/>
    <property type="match status" value="1"/>
</dbReference>
<dbReference type="Pfam" id="PF11951">
    <property type="entry name" value="Fungal_trans_2"/>
    <property type="match status" value="1"/>
</dbReference>
<evidence type="ECO:0000256" key="2">
    <source>
        <dbReference type="ARBA" id="ARBA00023125"/>
    </source>
</evidence>
<dbReference type="HOGENOM" id="CLU_024934_6_0_1"/>
<dbReference type="InterPro" id="IPR001138">
    <property type="entry name" value="Zn2Cys6_DnaBD"/>
</dbReference>
<dbReference type="OrthoDB" id="3546279at2759"/>
<keyword evidence="2" id="KW-0238">DNA-binding</keyword>
<dbReference type="GO" id="GO:0001228">
    <property type="term" value="F:DNA-binding transcription activator activity, RNA polymerase II-specific"/>
    <property type="evidence" value="ECO:0007669"/>
    <property type="project" value="TreeGrafter"/>
</dbReference>
<dbReference type="PROSITE" id="PS00463">
    <property type="entry name" value="ZN2_CY6_FUNGAL_1"/>
    <property type="match status" value="1"/>
</dbReference>
<dbReference type="PANTHER" id="PTHR47784">
    <property type="entry name" value="STEROL UPTAKE CONTROL PROTEIN 2"/>
    <property type="match status" value="1"/>
</dbReference>
<evidence type="ECO:0000313" key="8">
    <source>
        <dbReference type="Proteomes" id="UP000054342"/>
    </source>
</evidence>
<dbReference type="AlphaFoldDB" id="A0A0D2D547"/>
<gene>
    <name evidence="7" type="ORF">PV05_05998</name>
</gene>
<evidence type="ECO:0000256" key="1">
    <source>
        <dbReference type="ARBA" id="ARBA00023015"/>
    </source>
</evidence>
<keyword evidence="3" id="KW-0804">Transcription</keyword>
<keyword evidence="4" id="KW-0539">Nucleus</keyword>
<dbReference type="Pfam" id="PF00172">
    <property type="entry name" value="Zn_clus"/>
    <property type="match status" value="1"/>
</dbReference>
<dbReference type="InterPro" id="IPR021858">
    <property type="entry name" value="Fun_TF"/>
</dbReference>
<protein>
    <recommendedName>
        <fullName evidence="6">Zn(2)-C6 fungal-type domain-containing protein</fullName>
    </recommendedName>
</protein>
<evidence type="ECO:0000256" key="5">
    <source>
        <dbReference type="SAM" id="MobiDB-lite"/>
    </source>
</evidence>
<evidence type="ECO:0000256" key="4">
    <source>
        <dbReference type="ARBA" id="ARBA00023242"/>
    </source>
</evidence>
<keyword evidence="1" id="KW-0805">Transcription regulation</keyword>
<evidence type="ECO:0000256" key="3">
    <source>
        <dbReference type="ARBA" id="ARBA00023163"/>
    </source>
</evidence>
<dbReference type="InterPro" id="IPR053157">
    <property type="entry name" value="Sterol_Uptake_Regulator"/>
</dbReference>
<sequence>MSCVLMEQQAEARRARSHHRKSKTGCERCKSRKVKCDEAKPQCDACRRHGEECVYNIFKVPIVTSSGRTSPGSQPLASGVEGPGDAQTGSGSTVTEGDVIYNIVEEKAERMLQLRLLHIFYHVISSPFAVRQSPEVESTWQMDIPQIAFEHDNLLYAIFAVSATWLLRSQPNNVDLQIRRDRYVALALQEQRQAIDQLSESNADAVSFAAVQIQLNSFAMLNERIQPIAGGYEATVEWLKTGNGAGRIFSMAAEAAKTNSNRKFQVVLNAPPAFPSDGDDHLPYGIPPQSRDVLEGSLVTKEGLSPATRDVYEQTLRYLGILHHYVSEGKPGYFAARSIQGFAMLVPKEFTRLVEEGRPVALVVLAHFFALAAQVEDKPAWLGDAPRKAIHAISRTLHGDSDTILQEMEWPCKVASAK</sequence>
<dbReference type="InterPro" id="IPR036864">
    <property type="entry name" value="Zn2-C6_fun-type_DNA-bd_sf"/>
</dbReference>
<dbReference type="SUPFAM" id="SSF57701">
    <property type="entry name" value="Zn2/Cys6 DNA-binding domain"/>
    <property type="match status" value="1"/>
</dbReference>
<dbReference type="STRING" id="348802.A0A0D2D547"/>
<dbReference type="Gene3D" id="4.10.240.10">
    <property type="entry name" value="Zn(2)-C6 fungal-type DNA-binding domain"/>
    <property type="match status" value="1"/>
</dbReference>
<dbReference type="PANTHER" id="PTHR47784:SF5">
    <property type="entry name" value="STEROL UPTAKE CONTROL PROTEIN 2"/>
    <property type="match status" value="1"/>
</dbReference>
<dbReference type="GO" id="GO:0003677">
    <property type="term" value="F:DNA binding"/>
    <property type="evidence" value="ECO:0007669"/>
    <property type="project" value="UniProtKB-KW"/>
</dbReference>
<dbReference type="GeneID" id="25327906"/>
<feature type="domain" description="Zn(2)-C6 fungal-type" evidence="6">
    <location>
        <begin position="25"/>
        <end position="55"/>
    </location>
</feature>
<dbReference type="EMBL" id="KN847319">
    <property type="protein sequence ID" value="KIW57447.1"/>
    <property type="molecule type" value="Genomic_DNA"/>
</dbReference>
<keyword evidence="8" id="KW-1185">Reference proteome</keyword>